<keyword evidence="5" id="KW-0175">Coiled coil</keyword>
<comment type="caution">
    <text evidence="8">The sequence shown here is derived from an EMBL/GenBank/DDBJ whole genome shotgun (WGS) entry which is preliminary data.</text>
</comment>
<dbReference type="SUPFAM" id="SSF54001">
    <property type="entry name" value="Cysteine proteinases"/>
    <property type="match status" value="1"/>
</dbReference>
<dbReference type="Gene3D" id="3.90.1720.10">
    <property type="entry name" value="endopeptidase domain like (from Nostoc punctiforme)"/>
    <property type="match status" value="1"/>
</dbReference>
<keyword evidence="4" id="KW-0788">Thiol protease</keyword>
<dbReference type="InterPro" id="IPR006311">
    <property type="entry name" value="TAT_signal"/>
</dbReference>
<dbReference type="InterPro" id="IPR000064">
    <property type="entry name" value="NLP_P60_dom"/>
</dbReference>
<sequence length="347" mass="36974">MQRRAAGERKPIRRRLITSSAWTASFALSATLVAPPPAWAEPKPTRKELTAQQKKLADEAEKLSEQYNGLRVRLQQAQRAAKVAEGNALRQKKALDEARARIVKLAADSYKNGPADPAVAFASADDPQSVLDKSATLNYFARQDSARVAHLLQTMQSAERSRKSAEARAKQVRELTEEAKKKRKELQAKLKKVEARLGTGPGARANAGPAPNVDPGGASAKAMAALNAALSQLGVPYSWGGGNASGPSYGTAQGANIKGFDCSGLTLYAYAQVGISLPHYTGAQYNAGTHVSQSQLRPGDLVFFHSDLHHMGMYIGNGKMVHAPQTGDVVKISPISGRPFAGGVRVA</sequence>
<dbReference type="PANTHER" id="PTHR47359">
    <property type="entry name" value="PEPTIDOGLYCAN DL-ENDOPEPTIDASE CWLO"/>
    <property type="match status" value="1"/>
</dbReference>
<evidence type="ECO:0000313" key="9">
    <source>
        <dbReference type="Proteomes" id="UP000295431"/>
    </source>
</evidence>
<dbReference type="Proteomes" id="UP000295431">
    <property type="component" value="Unassembled WGS sequence"/>
</dbReference>
<keyword evidence="9" id="KW-1185">Reference proteome</keyword>
<gene>
    <name evidence="8" type="ORF">E1284_16370</name>
</gene>
<dbReference type="OrthoDB" id="3209655at2"/>
<dbReference type="InterPro" id="IPR038765">
    <property type="entry name" value="Papain-like_cys_pep_sf"/>
</dbReference>
<dbReference type="Pfam" id="PF00877">
    <property type="entry name" value="NLPC_P60"/>
    <property type="match status" value="1"/>
</dbReference>
<protein>
    <submittedName>
        <fullName evidence="8">NlpC/P60 family protein</fullName>
    </submittedName>
</protein>
<feature type="domain" description="NlpC/P60" evidence="7">
    <location>
        <begin position="219"/>
        <end position="347"/>
    </location>
</feature>
<feature type="chain" id="PRO_5020799177" evidence="6">
    <location>
        <begin position="41"/>
        <end position="347"/>
    </location>
</feature>
<evidence type="ECO:0000256" key="6">
    <source>
        <dbReference type="SAM" id="SignalP"/>
    </source>
</evidence>
<evidence type="ECO:0000313" key="8">
    <source>
        <dbReference type="EMBL" id="TDC15092.1"/>
    </source>
</evidence>
<accession>A0A4R4P4V9</accession>
<feature type="coiled-coil region" evidence="5">
    <location>
        <begin position="46"/>
        <end position="87"/>
    </location>
</feature>
<dbReference type="RefSeq" id="WP_131939947.1">
    <property type="nucleotide sequence ID" value="NZ_BAAAMX010000037.1"/>
</dbReference>
<dbReference type="AlphaFoldDB" id="A0A4R4P4V9"/>
<keyword evidence="6" id="KW-0732">Signal</keyword>
<dbReference type="InterPro" id="IPR051794">
    <property type="entry name" value="PG_Endopeptidase_C40"/>
</dbReference>
<evidence type="ECO:0000256" key="2">
    <source>
        <dbReference type="ARBA" id="ARBA00022670"/>
    </source>
</evidence>
<proteinExistence type="inferred from homology"/>
<feature type="coiled-coil region" evidence="5">
    <location>
        <begin position="148"/>
        <end position="196"/>
    </location>
</feature>
<evidence type="ECO:0000256" key="1">
    <source>
        <dbReference type="ARBA" id="ARBA00007074"/>
    </source>
</evidence>
<organism evidence="8 9">
    <name type="scientific">Actinomadura bangladeshensis</name>
    <dbReference type="NCBI Taxonomy" id="453573"/>
    <lineage>
        <taxon>Bacteria</taxon>
        <taxon>Bacillati</taxon>
        <taxon>Actinomycetota</taxon>
        <taxon>Actinomycetes</taxon>
        <taxon>Streptosporangiales</taxon>
        <taxon>Thermomonosporaceae</taxon>
        <taxon>Actinomadura</taxon>
    </lineage>
</organism>
<keyword evidence="2" id="KW-0645">Protease</keyword>
<comment type="similarity">
    <text evidence="1">Belongs to the peptidase C40 family.</text>
</comment>
<dbReference type="GO" id="GO:0008234">
    <property type="term" value="F:cysteine-type peptidase activity"/>
    <property type="evidence" value="ECO:0007669"/>
    <property type="project" value="UniProtKB-KW"/>
</dbReference>
<evidence type="ECO:0000256" key="5">
    <source>
        <dbReference type="SAM" id="Coils"/>
    </source>
</evidence>
<evidence type="ECO:0000259" key="7">
    <source>
        <dbReference type="PROSITE" id="PS51935"/>
    </source>
</evidence>
<dbReference type="PANTHER" id="PTHR47359:SF3">
    <property type="entry name" value="NLP_P60 DOMAIN-CONTAINING PROTEIN-RELATED"/>
    <property type="match status" value="1"/>
</dbReference>
<evidence type="ECO:0000256" key="3">
    <source>
        <dbReference type="ARBA" id="ARBA00022801"/>
    </source>
</evidence>
<dbReference type="EMBL" id="SMJW01000072">
    <property type="protein sequence ID" value="TDC15092.1"/>
    <property type="molecule type" value="Genomic_DNA"/>
</dbReference>
<dbReference type="GO" id="GO:0006508">
    <property type="term" value="P:proteolysis"/>
    <property type="evidence" value="ECO:0007669"/>
    <property type="project" value="UniProtKB-KW"/>
</dbReference>
<dbReference type="PROSITE" id="PS51318">
    <property type="entry name" value="TAT"/>
    <property type="match status" value="1"/>
</dbReference>
<name>A0A4R4P4V9_9ACTN</name>
<keyword evidence="3" id="KW-0378">Hydrolase</keyword>
<feature type="signal peptide" evidence="6">
    <location>
        <begin position="1"/>
        <end position="40"/>
    </location>
</feature>
<dbReference type="PROSITE" id="PS51935">
    <property type="entry name" value="NLPC_P60"/>
    <property type="match status" value="1"/>
</dbReference>
<reference evidence="8 9" key="1">
    <citation type="submission" date="2019-03" db="EMBL/GenBank/DDBJ databases">
        <title>Draft genome sequences of novel Actinobacteria.</title>
        <authorList>
            <person name="Sahin N."/>
            <person name="Ay H."/>
            <person name="Saygin H."/>
        </authorList>
    </citation>
    <scope>NUCLEOTIDE SEQUENCE [LARGE SCALE GENOMIC DNA]</scope>
    <source>
        <strain evidence="8 9">DSM 45347</strain>
    </source>
</reference>
<evidence type="ECO:0000256" key="4">
    <source>
        <dbReference type="ARBA" id="ARBA00022807"/>
    </source>
</evidence>